<evidence type="ECO:0000313" key="2">
    <source>
        <dbReference type="EMBL" id="OSJ09728.1"/>
    </source>
</evidence>
<comment type="caution">
    <text evidence="2">The sequence shown here is derived from an EMBL/GenBank/DDBJ whole genome shotgun (WGS) entry which is preliminary data.</text>
</comment>
<gene>
    <name evidence="2" type="ORF">BSZ18_17160</name>
</gene>
<evidence type="ECO:0000256" key="1">
    <source>
        <dbReference type="SAM" id="MobiDB-lite"/>
    </source>
</evidence>
<evidence type="ECO:0000313" key="3">
    <source>
        <dbReference type="Proteomes" id="UP000193553"/>
    </source>
</evidence>
<proteinExistence type="predicted"/>
<feature type="region of interest" description="Disordered" evidence="1">
    <location>
        <begin position="104"/>
        <end position="134"/>
    </location>
</feature>
<name>A0A1X3FK01_9BRAD</name>
<sequence length="134" mass="15643">MNLFRYRASYSRSVPKLRPDQKAPLPQAGFSLSALHQRTDLFQAPFWLDHFFPIQQPRYGQGFEEAQLPKTLVEFRAQNLRLLEQLCPDDPRYIQSWIRKFDQQNGIEPEAPPKSRKERSVASPKKTRSGGRTN</sequence>
<feature type="compositionally biased region" description="Basic residues" evidence="1">
    <location>
        <begin position="125"/>
        <end position="134"/>
    </location>
</feature>
<dbReference type="AlphaFoldDB" id="A0A1X3FK01"/>
<organism evidence="2 3">
    <name type="scientific">Bradyrhizobium canariense</name>
    <dbReference type="NCBI Taxonomy" id="255045"/>
    <lineage>
        <taxon>Bacteria</taxon>
        <taxon>Pseudomonadati</taxon>
        <taxon>Pseudomonadota</taxon>
        <taxon>Alphaproteobacteria</taxon>
        <taxon>Hyphomicrobiales</taxon>
        <taxon>Nitrobacteraceae</taxon>
        <taxon>Bradyrhizobium</taxon>
    </lineage>
</organism>
<dbReference type="EMBL" id="NAFI01000173">
    <property type="protein sequence ID" value="OSJ09728.1"/>
    <property type="molecule type" value="Genomic_DNA"/>
</dbReference>
<accession>A0A1X3FK01</accession>
<protein>
    <submittedName>
        <fullName evidence="2">Uncharacterized protein</fullName>
    </submittedName>
</protein>
<reference evidence="2 3" key="1">
    <citation type="submission" date="2017-03" db="EMBL/GenBank/DDBJ databases">
        <title>Whole genome sequences of fourteen strains of Bradyrhizobium canariense and one strain of Bradyrhizobium japonicum isolated from Lupinus (Papilionoideae: Genisteae) species in Algeria.</title>
        <authorList>
            <person name="Crovadore J."/>
            <person name="Chekireb D."/>
            <person name="Brachmann A."/>
            <person name="Chablais R."/>
            <person name="Cochard B."/>
            <person name="Lefort F."/>
        </authorList>
    </citation>
    <scope>NUCLEOTIDE SEQUENCE [LARGE SCALE GENOMIC DNA]</scope>
    <source>
        <strain evidence="2 3">UBMA195</strain>
    </source>
</reference>
<feature type="compositionally biased region" description="Basic and acidic residues" evidence="1">
    <location>
        <begin position="111"/>
        <end position="120"/>
    </location>
</feature>
<dbReference type="Proteomes" id="UP000193553">
    <property type="component" value="Unassembled WGS sequence"/>
</dbReference>